<dbReference type="InParanoid" id="A0A1X7VAI8"/>
<evidence type="ECO:0000313" key="1">
    <source>
        <dbReference type="EnsemblMetazoa" id="Aqu2.1.36542_001"/>
    </source>
</evidence>
<dbReference type="AlphaFoldDB" id="A0A1X7VAI8"/>
<reference evidence="1" key="1">
    <citation type="submission" date="2017-05" db="UniProtKB">
        <authorList>
            <consortium name="EnsemblMetazoa"/>
        </authorList>
    </citation>
    <scope>IDENTIFICATION</scope>
</reference>
<accession>A0A1X7VAI8</accession>
<protein>
    <submittedName>
        <fullName evidence="1">Uncharacterized protein</fullName>
    </submittedName>
</protein>
<dbReference type="EnsemblMetazoa" id="Aqu2.1.36542_001">
    <property type="protein sequence ID" value="Aqu2.1.36542_001"/>
    <property type="gene ID" value="Aqu2.1.36542"/>
</dbReference>
<sequence length="55" mass="6333">TKLQCFSLLNSTQKCSIVTYGPDMANSIGRRCCYAPNAYEQSDWSDYGRLPWHKK</sequence>
<proteinExistence type="predicted"/>
<name>A0A1X7VAI8_AMPQE</name>
<organism evidence="1">
    <name type="scientific">Amphimedon queenslandica</name>
    <name type="common">Sponge</name>
    <dbReference type="NCBI Taxonomy" id="400682"/>
    <lineage>
        <taxon>Eukaryota</taxon>
        <taxon>Metazoa</taxon>
        <taxon>Porifera</taxon>
        <taxon>Demospongiae</taxon>
        <taxon>Heteroscleromorpha</taxon>
        <taxon>Haplosclerida</taxon>
        <taxon>Niphatidae</taxon>
        <taxon>Amphimedon</taxon>
    </lineage>
</organism>